<dbReference type="RefSeq" id="WP_166658146.1">
    <property type="nucleotide sequence ID" value="NZ_FNDV01000004.1"/>
</dbReference>
<dbReference type="PANTHER" id="PTHR18964:SF149">
    <property type="entry name" value="BIFUNCTIONAL UDP-N-ACETYLGLUCOSAMINE 2-EPIMERASE_N-ACETYLMANNOSAMINE KINASE"/>
    <property type="match status" value="1"/>
</dbReference>
<dbReference type="InterPro" id="IPR036390">
    <property type="entry name" value="WH_DNA-bd_sf"/>
</dbReference>
<proteinExistence type="inferred from homology"/>
<name>A0A1H0R3K3_9PSEU</name>
<dbReference type="AlphaFoldDB" id="A0A1H0R3K3"/>
<dbReference type="PROSITE" id="PS01125">
    <property type="entry name" value="ROK"/>
    <property type="match status" value="1"/>
</dbReference>
<dbReference type="STRING" id="504798.SAMN05421871_104283"/>
<organism evidence="2 3">
    <name type="scientific">Actinokineospora alba</name>
    <dbReference type="NCBI Taxonomy" id="504798"/>
    <lineage>
        <taxon>Bacteria</taxon>
        <taxon>Bacillati</taxon>
        <taxon>Actinomycetota</taxon>
        <taxon>Actinomycetes</taxon>
        <taxon>Pseudonocardiales</taxon>
        <taxon>Pseudonocardiaceae</taxon>
        <taxon>Actinokineospora</taxon>
    </lineage>
</organism>
<dbReference type="PANTHER" id="PTHR18964">
    <property type="entry name" value="ROK (REPRESSOR, ORF, KINASE) FAMILY"/>
    <property type="match status" value="1"/>
</dbReference>
<dbReference type="Proteomes" id="UP000199651">
    <property type="component" value="Unassembled WGS sequence"/>
</dbReference>
<dbReference type="Pfam" id="PF01547">
    <property type="entry name" value="SBP_bac_1"/>
    <property type="match status" value="1"/>
</dbReference>
<dbReference type="InterPro" id="IPR043129">
    <property type="entry name" value="ATPase_NBD"/>
</dbReference>
<protein>
    <submittedName>
        <fullName evidence="2">ABC-type glycerol-3-phosphate transport system, substrate-binding protein</fullName>
    </submittedName>
</protein>
<dbReference type="Pfam" id="PF00480">
    <property type="entry name" value="ROK"/>
    <property type="match status" value="1"/>
</dbReference>
<dbReference type="InterPro" id="IPR006059">
    <property type="entry name" value="SBP"/>
</dbReference>
<dbReference type="InterPro" id="IPR049874">
    <property type="entry name" value="ROK_cs"/>
</dbReference>
<sequence length="854" mass="91967">MADEFRVDRRGTKQSLRARNLALVLQSVAAGDGVVSRADIRRSTGLPSATVSEVVGDLVARRVVREVGQARSSGGKPATLLALDRDHHLFIGVHIGRSQIVASRVTLGGRIQESVRIAYNPTDNPIPPAAEAVARLTATAVGSISSIGLATPGIVTSEGVLTQALNYGWSMMPFGEQLSQACGGLPVHVINDSNAVALSEVVLSDRSRVSLVLLWLGTGIGAGIVLEDRLYEGHGHRAGEIGHIDTGTDALCVCGRTGCLEAVAGLFAIVGDADAATVDDFVRGRPNTHAARALAHRVQRAARELARLVSTLAATLDVADFIVGGPLVTHAIGPAVLAAVNDELSARTVPGFSTVRVEFSEFGGYDVVIGAAAHAMCQELGVMVTLPDAVSDGSAPSSGRPNEEEEMALSQHFRQRATAVALAASLATAGCGAADGDSLVVEVWTHEFAPLQKALQEKWIPEYEKANPGTKIKLTSIPFAGVVSYDSKLLSALSSGKGPDVWDMGDWNYDSFHKGGYLEPIDPTAFGYASDKELIDSYQPGATKAVERDGKLVGLFSEFNTLNLFYNTEVFAQAGIPALPADKPVSWEQLGEIGKKLRVENNGKVERTGFQFGFFANFRSPQWYAQNFYTLMRQYGQDDLYVDGKPAATTEPVVKAFKLIHDYTFQYKAYDPTFLNNWFADVPQGRAAMVQAGTWYPASAKESNPNFKFAVAPNPVVDPDDPSTYQNISWLWGWSVNAKSPTPQKAAAQKFLAFILGKKGETAQAAYWFEKAGFLQPSKAFLESDAYRAALKESPWLQLWIDAFNKYKIAPVQHSYDEPGAALVRAIDRVIYDKATPEAAAQSLQQELSRLDSQ</sequence>
<keyword evidence="3" id="KW-1185">Reference proteome</keyword>
<evidence type="ECO:0000313" key="2">
    <source>
        <dbReference type="EMBL" id="SDP24104.1"/>
    </source>
</evidence>
<dbReference type="EMBL" id="FNJB01000007">
    <property type="protein sequence ID" value="SDP24104.1"/>
    <property type="molecule type" value="Genomic_DNA"/>
</dbReference>
<dbReference type="SUPFAM" id="SSF53067">
    <property type="entry name" value="Actin-like ATPase domain"/>
    <property type="match status" value="1"/>
</dbReference>
<gene>
    <name evidence="2" type="ORF">SAMN05192558_107284</name>
</gene>
<reference evidence="3" key="1">
    <citation type="submission" date="2016-10" db="EMBL/GenBank/DDBJ databases">
        <authorList>
            <person name="Varghese N."/>
            <person name="Submissions S."/>
        </authorList>
    </citation>
    <scope>NUCLEOTIDE SEQUENCE [LARGE SCALE GENOMIC DNA]</scope>
    <source>
        <strain evidence="3">IBRC-M 10655</strain>
    </source>
</reference>
<evidence type="ECO:0000256" key="1">
    <source>
        <dbReference type="ARBA" id="ARBA00006479"/>
    </source>
</evidence>
<dbReference type="InterPro" id="IPR036388">
    <property type="entry name" value="WH-like_DNA-bd_sf"/>
</dbReference>
<dbReference type="InterPro" id="IPR000600">
    <property type="entry name" value="ROK"/>
</dbReference>
<evidence type="ECO:0000313" key="3">
    <source>
        <dbReference type="Proteomes" id="UP000199651"/>
    </source>
</evidence>
<dbReference type="SUPFAM" id="SSF53850">
    <property type="entry name" value="Periplasmic binding protein-like II"/>
    <property type="match status" value="1"/>
</dbReference>
<comment type="similarity">
    <text evidence="1">Belongs to the ROK (NagC/XylR) family.</text>
</comment>
<dbReference type="Gene3D" id="3.40.190.10">
    <property type="entry name" value="Periplasmic binding protein-like II"/>
    <property type="match status" value="1"/>
</dbReference>
<dbReference type="Gene3D" id="1.10.10.10">
    <property type="entry name" value="Winged helix-like DNA-binding domain superfamily/Winged helix DNA-binding domain"/>
    <property type="match status" value="1"/>
</dbReference>
<dbReference type="CDD" id="cd13585">
    <property type="entry name" value="PBP2_TMBP_like"/>
    <property type="match status" value="1"/>
</dbReference>
<dbReference type="Gene3D" id="3.30.420.40">
    <property type="match status" value="2"/>
</dbReference>
<dbReference type="SUPFAM" id="SSF46785">
    <property type="entry name" value="Winged helix' DNA-binding domain"/>
    <property type="match status" value="1"/>
</dbReference>
<accession>A0A1H0R3K3</accession>